<dbReference type="AlphaFoldDB" id="A0AAN8YNZ8"/>
<dbReference type="EMBL" id="JBANQN010000003">
    <property type="protein sequence ID" value="KAK6795793.1"/>
    <property type="molecule type" value="Genomic_DNA"/>
</dbReference>
<accession>A0AAN8YNZ8</accession>
<evidence type="ECO:0000256" key="1">
    <source>
        <dbReference type="SAM" id="MobiDB-lite"/>
    </source>
</evidence>
<organism evidence="2 3">
    <name type="scientific">Solanum bulbocastanum</name>
    <name type="common">Wild potato</name>
    <dbReference type="NCBI Taxonomy" id="147425"/>
    <lineage>
        <taxon>Eukaryota</taxon>
        <taxon>Viridiplantae</taxon>
        <taxon>Streptophyta</taxon>
        <taxon>Embryophyta</taxon>
        <taxon>Tracheophyta</taxon>
        <taxon>Spermatophyta</taxon>
        <taxon>Magnoliopsida</taxon>
        <taxon>eudicotyledons</taxon>
        <taxon>Gunneridae</taxon>
        <taxon>Pentapetalae</taxon>
        <taxon>asterids</taxon>
        <taxon>lamiids</taxon>
        <taxon>Solanales</taxon>
        <taxon>Solanaceae</taxon>
        <taxon>Solanoideae</taxon>
        <taxon>Solaneae</taxon>
        <taxon>Solanum</taxon>
    </lineage>
</organism>
<evidence type="ECO:0000313" key="2">
    <source>
        <dbReference type="EMBL" id="KAK6795793.1"/>
    </source>
</evidence>
<proteinExistence type="predicted"/>
<evidence type="ECO:0000313" key="3">
    <source>
        <dbReference type="Proteomes" id="UP001371456"/>
    </source>
</evidence>
<comment type="caution">
    <text evidence="2">The sequence shown here is derived from an EMBL/GenBank/DDBJ whole genome shotgun (WGS) entry which is preliminary data.</text>
</comment>
<gene>
    <name evidence="2" type="ORF">RDI58_009248</name>
</gene>
<name>A0AAN8YNZ8_SOLBU</name>
<keyword evidence="3" id="KW-1185">Reference proteome</keyword>
<dbReference type="Proteomes" id="UP001371456">
    <property type="component" value="Unassembled WGS sequence"/>
</dbReference>
<sequence>MWLSMTCCLLRKEEKVVVAAQVDKRDEGETSPTGPRGRKNPHRDDINFKKQSSSKQTAVYTDQQFVWRSLMSATELLNQIRLHSSLFGDGNQILAHCFADGLEARLAGTGVLVTQNQ</sequence>
<feature type="region of interest" description="Disordered" evidence="1">
    <location>
        <begin position="22"/>
        <end position="54"/>
    </location>
</feature>
<reference evidence="2 3" key="1">
    <citation type="submission" date="2024-02" db="EMBL/GenBank/DDBJ databases">
        <title>de novo genome assembly of Solanum bulbocastanum strain 11H21.</title>
        <authorList>
            <person name="Hosaka A.J."/>
        </authorList>
    </citation>
    <scope>NUCLEOTIDE SEQUENCE [LARGE SCALE GENOMIC DNA]</scope>
    <source>
        <tissue evidence="2">Young leaves</tissue>
    </source>
</reference>
<protein>
    <submittedName>
        <fullName evidence="2">Uncharacterized protein</fullName>
    </submittedName>
</protein>